<evidence type="ECO:0000259" key="2">
    <source>
        <dbReference type="PROSITE" id="PS50110"/>
    </source>
</evidence>
<feature type="modified residue" description="4-aspartylphosphate" evidence="1">
    <location>
        <position position="54"/>
    </location>
</feature>
<sequence length="125" mass="14022">MVTIMLVDDSSICNLLMKKVLSRLPISIGIQDFTDPVEAFAQLPQLNPGLIFLDLNMPELDGWGFLEKMKEAGLTNRVIILSSSTSDRDRMRCDEFPNVLAYHTKPLTHAMVTALMSTLQIELLI</sequence>
<dbReference type="SMART" id="SM00448">
    <property type="entry name" value="REC"/>
    <property type="match status" value="1"/>
</dbReference>
<proteinExistence type="predicted"/>
<dbReference type="GO" id="GO:0000160">
    <property type="term" value="P:phosphorelay signal transduction system"/>
    <property type="evidence" value="ECO:0007669"/>
    <property type="project" value="InterPro"/>
</dbReference>
<dbReference type="Gene3D" id="3.40.50.2300">
    <property type="match status" value="1"/>
</dbReference>
<dbReference type="Proteomes" id="UP000290407">
    <property type="component" value="Unassembled WGS sequence"/>
</dbReference>
<dbReference type="PANTHER" id="PTHR44520">
    <property type="entry name" value="RESPONSE REGULATOR RCP1-RELATED"/>
    <property type="match status" value="1"/>
</dbReference>
<evidence type="ECO:0000256" key="1">
    <source>
        <dbReference type="PROSITE-ProRule" id="PRU00169"/>
    </source>
</evidence>
<dbReference type="PROSITE" id="PS50110">
    <property type="entry name" value="RESPONSE_REGULATORY"/>
    <property type="match status" value="1"/>
</dbReference>
<keyword evidence="1" id="KW-0597">Phosphoprotein</keyword>
<gene>
    <name evidence="3" type="ORF">EQG79_11195</name>
</gene>
<dbReference type="InterPro" id="IPR052893">
    <property type="entry name" value="TCS_response_regulator"/>
</dbReference>
<dbReference type="RefSeq" id="WP_077923434.1">
    <property type="nucleotide sequence ID" value="NZ_SBLB01000002.1"/>
</dbReference>
<evidence type="ECO:0000313" key="3">
    <source>
        <dbReference type="EMBL" id="RYC70412.1"/>
    </source>
</evidence>
<dbReference type="EMBL" id="SBLB01000002">
    <property type="protein sequence ID" value="RYC70412.1"/>
    <property type="molecule type" value="Genomic_DNA"/>
</dbReference>
<dbReference type="PANTHER" id="PTHR44520:SF2">
    <property type="entry name" value="RESPONSE REGULATOR RCP1"/>
    <property type="match status" value="1"/>
</dbReference>
<dbReference type="AlphaFoldDB" id="A0A4Q2UNJ9"/>
<name>A0A4Q2UNJ9_9BACT</name>
<reference evidence="3 4" key="1">
    <citation type="submission" date="2019-01" db="EMBL/GenBank/DDBJ databases">
        <title>Spirosoma flava sp. nov., a propanil-degrading bacterium isolated from herbicide-contaminated soil.</title>
        <authorList>
            <person name="Zhang L."/>
            <person name="Jiang J.-D."/>
        </authorList>
    </citation>
    <scope>NUCLEOTIDE SEQUENCE [LARGE SCALE GENOMIC DNA]</scope>
    <source>
        <strain evidence="3 4">TY50</strain>
    </source>
</reference>
<comment type="caution">
    <text evidence="3">The sequence shown here is derived from an EMBL/GenBank/DDBJ whole genome shotgun (WGS) entry which is preliminary data.</text>
</comment>
<organism evidence="3 4">
    <name type="scientific">Spirosoma sordidisoli</name>
    <dbReference type="NCBI Taxonomy" id="2502893"/>
    <lineage>
        <taxon>Bacteria</taxon>
        <taxon>Pseudomonadati</taxon>
        <taxon>Bacteroidota</taxon>
        <taxon>Cytophagia</taxon>
        <taxon>Cytophagales</taxon>
        <taxon>Cytophagaceae</taxon>
        <taxon>Spirosoma</taxon>
    </lineage>
</organism>
<feature type="domain" description="Response regulatory" evidence="2">
    <location>
        <begin position="3"/>
        <end position="120"/>
    </location>
</feature>
<dbReference type="Pfam" id="PF00072">
    <property type="entry name" value="Response_reg"/>
    <property type="match status" value="1"/>
</dbReference>
<dbReference type="SUPFAM" id="SSF52172">
    <property type="entry name" value="CheY-like"/>
    <property type="match status" value="1"/>
</dbReference>
<keyword evidence="4" id="KW-1185">Reference proteome</keyword>
<evidence type="ECO:0000313" key="4">
    <source>
        <dbReference type="Proteomes" id="UP000290407"/>
    </source>
</evidence>
<dbReference type="InterPro" id="IPR011006">
    <property type="entry name" value="CheY-like_superfamily"/>
</dbReference>
<dbReference type="InterPro" id="IPR001789">
    <property type="entry name" value="Sig_transdc_resp-reg_receiver"/>
</dbReference>
<accession>A0A4Q2UNJ9</accession>
<protein>
    <submittedName>
        <fullName evidence="3">Response regulator</fullName>
    </submittedName>
</protein>